<dbReference type="Gene3D" id="2.160.20.10">
    <property type="entry name" value="Single-stranded right-handed beta-helix, Pectin lyase-like"/>
    <property type="match status" value="1"/>
</dbReference>
<organism evidence="2 3">
    <name type="scientific">Pseudoalteromonas tetraodonis GFC</name>
    <dbReference type="NCBI Taxonomy" id="1315271"/>
    <lineage>
        <taxon>Bacteria</taxon>
        <taxon>Pseudomonadati</taxon>
        <taxon>Pseudomonadota</taxon>
        <taxon>Gammaproteobacteria</taxon>
        <taxon>Alteromonadales</taxon>
        <taxon>Pseudoalteromonadaceae</taxon>
        <taxon>Pseudoalteromonas</taxon>
    </lineage>
</organism>
<feature type="chain" id="PRO_5041383728" description="Right handed beta helix domain-containing protein" evidence="1">
    <location>
        <begin position="24"/>
        <end position="384"/>
    </location>
</feature>
<proteinExistence type="predicted"/>
<protein>
    <recommendedName>
        <fullName evidence="4">Right handed beta helix domain-containing protein</fullName>
    </recommendedName>
</protein>
<dbReference type="InterPro" id="IPR012334">
    <property type="entry name" value="Pectin_lyas_fold"/>
</dbReference>
<gene>
    <name evidence="2" type="ORF">GCM10007914_13880</name>
</gene>
<dbReference type="SUPFAM" id="SSF51126">
    <property type="entry name" value="Pectin lyase-like"/>
    <property type="match status" value="1"/>
</dbReference>
<evidence type="ECO:0008006" key="4">
    <source>
        <dbReference type="Google" id="ProtNLM"/>
    </source>
</evidence>
<feature type="signal peptide" evidence="1">
    <location>
        <begin position="1"/>
        <end position="23"/>
    </location>
</feature>
<comment type="caution">
    <text evidence="2">The sequence shown here is derived from an EMBL/GenBank/DDBJ whole genome shotgun (WGS) entry which is preliminary data.</text>
</comment>
<reference evidence="2" key="1">
    <citation type="journal article" date="2014" name="Int. J. Syst. Evol. Microbiol.">
        <title>Complete genome sequence of Corynebacterium casei LMG S-19264T (=DSM 44701T), isolated from a smear-ripened cheese.</title>
        <authorList>
            <consortium name="US DOE Joint Genome Institute (JGI-PGF)"/>
            <person name="Walter F."/>
            <person name="Albersmeier A."/>
            <person name="Kalinowski J."/>
            <person name="Ruckert C."/>
        </authorList>
    </citation>
    <scope>NUCLEOTIDE SEQUENCE</scope>
    <source>
        <strain evidence="2">NBRC 103034</strain>
    </source>
</reference>
<dbReference type="EMBL" id="BSNE01000009">
    <property type="protein sequence ID" value="GLQ02507.1"/>
    <property type="molecule type" value="Genomic_DNA"/>
</dbReference>
<dbReference type="RefSeq" id="WP_096038359.1">
    <property type="nucleotide sequence ID" value="NZ_BJXY01000039.1"/>
</dbReference>
<dbReference type="GeneID" id="99693434"/>
<accession>A0AA37W2C9</accession>
<keyword evidence="3" id="KW-1185">Reference proteome</keyword>
<dbReference type="Proteomes" id="UP001161408">
    <property type="component" value="Unassembled WGS sequence"/>
</dbReference>
<dbReference type="InterPro" id="IPR006626">
    <property type="entry name" value="PbH1"/>
</dbReference>
<sequence length="384" mass="43365">MPKSLFLFIALSLSILFSSQASSSMIPDDGIDDSQALKDLILNTAENSALKIEEPGVYDICSAIIVRNLNNIVITANTGVILKKCDQFEGEYILSFYNSRFIEINGFIFRGLTTDKINYVWGEQGILFAGSEDISIKHNQFFDFGDAAIRATSSKRSSYNAPINSFRVKISNNYFNNVTQVTTTHPWSGNYGGTHDITVESNVFEGLKGSLKLATRKPVSKALIKYNTFKKTKGTAIELTYYSDVKIIANTFIDSDKFILNAYPNKPRSVTEPFNWGNIYFTHNTVLRAKGGIRILSDVPDELIDDIFIRGIHINNNHFIDIDMTVYPEKKYWDLINLFTRDGKSYLFSTIKDNVYNLLPEVDFVKKTSGFTVEDNTLIKPENN</sequence>
<name>A0AA37W2C9_9GAMM</name>
<keyword evidence="1" id="KW-0732">Signal</keyword>
<reference evidence="2" key="2">
    <citation type="submission" date="2023-01" db="EMBL/GenBank/DDBJ databases">
        <title>Draft genome sequence of Pseudoalteromonas tetraodonis strain NBRC 103034.</title>
        <authorList>
            <person name="Sun Q."/>
            <person name="Mori K."/>
        </authorList>
    </citation>
    <scope>NUCLEOTIDE SEQUENCE</scope>
    <source>
        <strain evidence="2">NBRC 103034</strain>
    </source>
</reference>
<dbReference type="InterPro" id="IPR011050">
    <property type="entry name" value="Pectin_lyase_fold/virulence"/>
</dbReference>
<evidence type="ECO:0000256" key="1">
    <source>
        <dbReference type="SAM" id="SignalP"/>
    </source>
</evidence>
<dbReference type="SMART" id="SM00710">
    <property type="entry name" value="PbH1"/>
    <property type="match status" value="6"/>
</dbReference>
<evidence type="ECO:0000313" key="2">
    <source>
        <dbReference type="EMBL" id="GLQ02507.1"/>
    </source>
</evidence>
<dbReference type="AlphaFoldDB" id="A0AA37W2C9"/>
<evidence type="ECO:0000313" key="3">
    <source>
        <dbReference type="Proteomes" id="UP001161408"/>
    </source>
</evidence>